<feature type="domain" description="AB hydrolase-1" evidence="2">
    <location>
        <begin position="289"/>
        <end position="408"/>
    </location>
</feature>
<name>A0A8H4I721_ASPFM</name>
<comment type="caution">
    <text evidence="3">The sequence shown here is derived from an EMBL/GenBank/DDBJ whole genome shotgun (WGS) entry which is preliminary data.</text>
</comment>
<dbReference type="Proteomes" id="UP000813423">
    <property type="component" value="Unassembled WGS sequence"/>
</dbReference>
<dbReference type="Gene3D" id="3.40.50.1820">
    <property type="entry name" value="alpha/beta hydrolase"/>
    <property type="match status" value="1"/>
</dbReference>
<dbReference type="GO" id="GO:0047372">
    <property type="term" value="F:monoacylglycerol lipase activity"/>
    <property type="evidence" value="ECO:0007669"/>
    <property type="project" value="TreeGrafter"/>
</dbReference>
<protein>
    <recommendedName>
        <fullName evidence="2">AB hydrolase-1 domain-containing protein</fullName>
    </recommendedName>
</protein>
<feature type="region of interest" description="Disordered" evidence="1">
    <location>
        <begin position="38"/>
        <end position="125"/>
    </location>
</feature>
<dbReference type="PANTHER" id="PTHR43798">
    <property type="entry name" value="MONOACYLGLYCEROL LIPASE"/>
    <property type="match status" value="1"/>
</dbReference>
<accession>A0A8H4I721</accession>
<dbReference type="SUPFAM" id="SSF53474">
    <property type="entry name" value="alpha/beta-Hydrolases"/>
    <property type="match status" value="1"/>
</dbReference>
<proteinExistence type="predicted"/>
<feature type="compositionally biased region" description="Basic and acidic residues" evidence="1">
    <location>
        <begin position="38"/>
        <end position="57"/>
    </location>
</feature>
<dbReference type="EMBL" id="JAIBSC010000002">
    <property type="protein sequence ID" value="KAH1911604.1"/>
    <property type="molecule type" value="Genomic_DNA"/>
</dbReference>
<dbReference type="GO" id="GO:0046464">
    <property type="term" value="P:acylglycerol catabolic process"/>
    <property type="evidence" value="ECO:0007669"/>
    <property type="project" value="TreeGrafter"/>
</dbReference>
<evidence type="ECO:0000256" key="1">
    <source>
        <dbReference type="SAM" id="MobiDB-lite"/>
    </source>
</evidence>
<dbReference type="InterPro" id="IPR000073">
    <property type="entry name" value="AB_hydrolase_1"/>
</dbReference>
<evidence type="ECO:0000259" key="2">
    <source>
        <dbReference type="Pfam" id="PF00561"/>
    </source>
</evidence>
<feature type="region of interest" description="Disordered" evidence="1">
    <location>
        <begin position="146"/>
        <end position="174"/>
    </location>
</feature>
<dbReference type="InterPro" id="IPR029058">
    <property type="entry name" value="AB_hydrolase_fold"/>
</dbReference>
<evidence type="ECO:0000313" key="3">
    <source>
        <dbReference type="EMBL" id="KAH1911604.1"/>
    </source>
</evidence>
<reference evidence="3" key="1">
    <citation type="submission" date="2021-08" db="EMBL/GenBank/DDBJ databases">
        <title>Global Aspergillus fumigatus from environmental and clinical sources.</title>
        <authorList>
            <person name="Barber A."/>
            <person name="Sae-Ong T."/>
        </authorList>
    </citation>
    <scope>NUCLEOTIDE SEQUENCE</scope>
    <source>
        <strain evidence="3">NRZ-2016-071</strain>
    </source>
</reference>
<evidence type="ECO:0000313" key="4">
    <source>
        <dbReference type="Proteomes" id="UP000813423"/>
    </source>
</evidence>
<organism evidence="3 4">
    <name type="scientific">Aspergillus fumigatus</name>
    <name type="common">Neosartorya fumigata</name>
    <dbReference type="NCBI Taxonomy" id="746128"/>
    <lineage>
        <taxon>Eukaryota</taxon>
        <taxon>Fungi</taxon>
        <taxon>Dikarya</taxon>
        <taxon>Ascomycota</taxon>
        <taxon>Pezizomycotina</taxon>
        <taxon>Eurotiomycetes</taxon>
        <taxon>Eurotiomycetidae</taxon>
        <taxon>Eurotiales</taxon>
        <taxon>Aspergillaceae</taxon>
        <taxon>Aspergillus</taxon>
        <taxon>Aspergillus subgen. Fumigati</taxon>
    </lineage>
</organism>
<sequence length="526" mass="57729">MPDQPRRIILEKSKTVRRRYQRSNKRFQFTASQIERIQREEEREARAKRLREKEKKRQANKKKKAEKEAKAREARRRLGLPDPHALPIPSSQPLLSKFLKKPAAKPDTETETCEDTEPDSHSQGSIATEIDESLLSDLDVAAFDGQTAAGASGPDNHPASIDEKGHVGRTQGDDDEFSECSIFYDEDIIKEVETIATAQVTTGRLGEIDQAMKESCKPALTVGESFQDDTAILLEEFGHEFASDEEFEQELIKLDTSQRIEKMPCLEVCGHSIHYADSHPNGAPKDGATIVFIHGLGSSQNYYFPILHHLTLKHRCITLDTYGSARSPYTGQAITISTIASDVIAVLDALHIPKAVVVGHSMGGLVVTLLGAQYSDRITTVVAVGPTHPSESLASTMRQRSDTVLEVGMEAMANTVPNAATGSQASPLAKAFIRELLLGQNPNGYATLCQAIAKAPAIDYSRITVPFLLIAGEEDKSASLEGCKYIFDRVSSKTKKMEVLPKVGHWHCIEAPDLVGGMIAGFIERV</sequence>
<dbReference type="GO" id="GO:0016020">
    <property type="term" value="C:membrane"/>
    <property type="evidence" value="ECO:0007669"/>
    <property type="project" value="TreeGrafter"/>
</dbReference>
<dbReference type="AlphaFoldDB" id="A0A8H4I721"/>
<gene>
    <name evidence="3" type="ORF">KXV57_003311</name>
</gene>
<dbReference type="PANTHER" id="PTHR43798:SF5">
    <property type="entry name" value="MONOACYLGLYCEROL LIPASE ABHD6"/>
    <property type="match status" value="1"/>
</dbReference>
<dbReference type="InterPro" id="IPR050266">
    <property type="entry name" value="AB_hydrolase_sf"/>
</dbReference>
<dbReference type="Pfam" id="PF00561">
    <property type="entry name" value="Abhydrolase_1"/>
    <property type="match status" value="1"/>
</dbReference>